<sequence>MKGIPVEKYCGFIDENTPYSTQHGVKGEEYEDVIVVFDDTEASWTHYTFAILLAPNSAGTANDNQLARSRKLAYVCFSRAIKNLRVVLFTPDPESAAEELMAQGFFQESQINILA</sequence>
<evidence type="ECO:0000313" key="1">
    <source>
        <dbReference type="EMBL" id="TWT34913.1"/>
    </source>
</evidence>
<name>A0A5C5VAB8_9BACT</name>
<protein>
    <submittedName>
        <fullName evidence="1">Uncharacterized protein</fullName>
    </submittedName>
</protein>
<gene>
    <name evidence="1" type="ORF">Enr8_23280</name>
</gene>
<dbReference type="InterPro" id="IPR027417">
    <property type="entry name" value="P-loop_NTPase"/>
</dbReference>
<keyword evidence="2" id="KW-1185">Reference proteome</keyword>
<dbReference type="EMBL" id="SJPF01000002">
    <property type="protein sequence ID" value="TWT34913.1"/>
    <property type="molecule type" value="Genomic_DNA"/>
</dbReference>
<dbReference type="Proteomes" id="UP000318878">
    <property type="component" value="Unassembled WGS sequence"/>
</dbReference>
<organism evidence="1 2">
    <name type="scientific">Blastopirellula retiformator</name>
    <dbReference type="NCBI Taxonomy" id="2527970"/>
    <lineage>
        <taxon>Bacteria</taxon>
        <taxon>Pseudomonadati</taxon>
        <taxon>Planctomycetota</taxon>
        <taxon>Planctomycetia</taxon>
        <taxon>Pirellulales</taxon>
        <taxon>Pirellulaceae</taxon>
        <taxon>Blastopirellula</taxon>
    </lineage>
</organism>
<proteinExistence type="predicted"/>
<evidence type="ECO:0000313" key="2">
    <source>
        <dbReference type="Proteomes" id="UP000318878"/>
    </source>
</evidence>
<comment type="caution">
    <text evidence="1">The sequence shown here is derived from an EMBL/GenBank/DDBJ whole genome shotgun (WGS) entry which is preliminary data.</text>
</comment>
<dbReference type="Gene3D" id="3.40.50.300">
    <property type="entry name" value="P-loop containing nucleotide triphosphate hydrolases"/>
    <property type="match status" value="1"/>
</dbReference>
<dbReference type="AlphaFoldDB" id="A0A5C5VAB8"/>
<accession>A0A5C5VAB8</accession>
<dbReference type="SUPFAM" id="SSF52540">
    <property type="entry name" value="P-loop containing nucleoside triphosphate hydrolases"/>
    <property type="match status" value="1"/>
</dbReference>
<reference evidence="1 2" key="1">
    <citation type="submission" date="2019-02" db="EMBL/GenBank/DDBJ databases">
        <title>Deep-cultivation of Planctomycetes and their phenomic and genomic characterization uncovers novel biology.</title>
        <authorList>
            <person name="Wiegand S."/>
            <person name="Jogler M."/>
            <person name="Boedeker C."/>
            <person name="Pinto D."/>
            <person name="Vollmers J."/>
            <person name="Rivas-Marin E."/>
            <person name="Kohn T."/>
            <person name="Peeters S.H."/>
            <person name="Heuer A."/>
            <person name="Rast P."/>
            <person name="Oberbeckmann S."/>
            <person name="Bunk B."/>
            <person name="Jeske O."/>
            <person name="Meyerdierks A."/>
            <person name="Storesund J.E."/>
            <person name="Kallscheuer N."/>
            <person name="Luecker S."/>
            <person name="Lage O.M."/>
            <person name="Pohl T."/>
            <person name="Merkel B.J."/>
            <person name="Hornburger P."/>
            <person name="Mueller R.-W."/>
            <person name="Bruemmer F."/>
            <person name="Labrenz M."/>
            <person name="Spormann A.M."/>
            <person name="Op Den Camp H."/>
            <person name="Overmann J."/>
            <person name="Amann R."/>
            <person name="Jetten M.S.M."/>
            <person name="Mascher T."/>
            <person name="Medema M.H."/>
            <person name="Devos D.P."/>
            <person name="Kaster A.-K."/>
            <person name="Ovreas L."/>
            <person name="Rohde M."/>
            <person name="Galperin M.Y."/>
            <person name="Jogler C."/>
        </authorList>
    </citation>
    <scope>NUCLEOTIDE SEQUENCE [LARGE SCALE GENOMIC DNA]</scope>
    <source>
        <strain evidence="1 2">Enr8</strain>
    </source>
</reference>